<dbReference type="Proteomes" id="UP000326678">
    <property type="component" value="Chromosome Gxm1"/>
</dbReference>
<keyword evidence="1" id="KW-1133">Transmembrane helix</keyword>
<keyword evidence="1" id="KW-0812">Transmembrane</keyword>
<gene>
    <name evidence="2" type="ORF">GXM_05070</name>
</gene>
<dbReference type="KEGG" id="nsh:GXM_05070"/>
<sequence>MIFIYISSNVAIAALVSLAIMTKRQKKREFLTKISRYSNFV</sequence>
<evidence type="ECO:0000313" key="2">
    <source>
        <dbReference type="EMBL" id="QFS47578.1"/>
    </source>
</evidence>
<name>A0A5P8W4A5_9NOSO</name>
<reference evidence="2 3" key="1">
    <citation type="submission" date="2019-10" db="EMBL/GenBank/DDBJ databases">
        <title>Genomic and transcriptomic insights into the perfect genentic adaptation of a filamentous nitrogen-fixing cyanobacterium to rice fields.</title>
        <authorList>
            <person name="Chen Z."/>
        </authorList>
    </citation>
    <scope>NUCLEOTIDE SEQUENCE [LARGE SCALE GENOMIC DNA]</scope>
    <source>
        <strain evidence="2">CCNUC1</strain>
    </source>
</reference>
<dbReference type="EMBL" id="CP045226">
    <property type="protein sequence ID" value="QFS47578.1"/>
    <property type="molecule type" value="Genomic_DNA"/>
</dbReference>
<evidence type="ECO:0000313" key="3">
    <source>
        <dbReference type="Proteomes" id="UP000326678"/>
    </source>
</evidence>
<evidence type="ECO:0000256" key="1">
    <source>
        <dbReference type="SAM" id="Phobius"/>
    </source>
</evidence>
<accession>A0A5P8W4A5</accession>
<protein>
    <submittedName>
        <fullName evidence="2">Uncharacterized protein</fullName>
    </submittedName>
</protein>
<proteinExistence type="predicted"/>
<organism evidence="2 3">
    <name type="scientific">Nostoc sphaeroides CCNUC1</name>
    <dbReference type="NCBI Taxonomy" id="2653204"/>
    <lineage>
        <taxon>Bacteria</taxon>
        <taxon>Bacillati</taxon>
        <taxon>Cyanobacteriota</taxon>
        <taxon>Cyanophyceae</taxon>
        <taxon>Nostocales</taxon>
        <taxon>Nostocaceae</taxon>
        <taxon>Nostoc</taxon>
    </lineage>
</organism>
<feature type="transmembrane region" description="Helical" evidence="1">
    <location>
        <begin position="6"/>
        <end position="22"/>
    </location>
</feature>
<dbReference type="AlphaFoldDB" id="A0A5P8W4A5"/>
<keyword evidence="3" id="KW-1185">Reference proteome</keyword>
<keyword evidence="1" id="KW-0472">Membrane</keyword>